<protein>
    <recommendedName>
        <fullName evidence="5">DUF3592 domain-containing protein</fullName>
    </recommendedName>
</protein>
<dbReference type="AlphaFoldDB" id="A0A919B3D7"/>
<dbReference type="Proteomes" id="UP000638313">
    <property type="component" value="Unassembled WGS sequence"/>
</dbReference>
<keyword evidence="1" id="KW-0812">Transmembrane</keyword>
<name>A0A919B3D7_9ACTN</name>
<dbReference type="EMBL" id="BNBD01000005">
    <property type="protein sequence ID" value="GHF46371.1"/>
    <property type="molecule type" value="Genomic_DNA"/>
</dbReference>
<keyword evidence="4" id="KW-1185">Reference proteome</keyword>
<evidence type="ECO:0008006" key="5">
    <source>
        <dbReference type="Google" id="ProtNLM"/>
    </source>
</evidence>
<reference evidence="3" key="1">
    <citation type="journal article" date="2014" name="Int. J. Syst. Evol. Microbiol.">
        <title>Complete genome sequence of Corynebacterium casei LMG S-19264T (=DSM 44701T), isolated from a smear-ripened cheese.</title>
        <authorList>
            <consortium name="US DOE Joint Genome Institute (JGI-PGF)"/>
            <person name="Walter F."/>
            <person name="Albersmeier A."/>
            <person name="Kalinowski J."/>
            <person name="Ruckert C."/>
        </authorList>
    </citation>
    <scope>NUCLEOTIDE SEQUENCE</scope>
    <source>
        <strain evidence="3">JCM 4059</strain>
    </source>
</reference>
<evidence type="ECO:0000313" key="4">
    <source>
        <dbReference type="Proteomes" id="UP000638313"/>
    </source>
</evidence>
<feature type="transmembrane region" description="Helical" evidence="1">
    <location>
        <begin position="166"/>
        <end position="185"/>
    </location>
</feature>
<keyword evidence="1" id="KW-0472">Membrane</keyword>
<keyword evidence="1" id="KW-1133">Transmembrane helix</keyword>
<evidence type="ECO:0000256" key="1">
    <source>
        <dbReference type="SAM" id="Phobius"/>
    </source>
</evidence>
<keyword evidence="2" id="KW-0732">Signal</keyword>
<feature type="transmembrane region" description="Helical" evidence="1">
    <location>
        <begin position="130"/>
        <end position="154"/>
    </location>
</feature>
<proteinExistence type="predicted"/>
<reference evidence="3" key="2">
    <citation type="submission" date="2020-09" db="EMBL/GenBank/DDBJ databases">
        <authorList>
            <person name="Sun Q."/>
            <person name="Ohkuma M."/>
        </authorList>
    </citation>
    <scope>NUCLEOTIDE SEQUENCE</scope>
    <source>
        <strain evidence="3">JCM 4059</strain>
    </source>
</reference>
<feature type="signal peptide" evidence="2">
    <location>
        <begin position="1"/>
        <end position="22"/>
    </location>
</feature>
<feature type="chain" id="PRO_5037548455" description="DUF3592 domain-containing protein" evidence="2">
    <location>
        <begin position="23"/>
        <end position="343"/>
    </location>
</feature>
<evidence type="ECO:0000256" key="2">
    <source>
        <dbReference type="SAM" id="SignalP"/>
    </source>
</evidence>
<gene>
    <name evidence="3" type="ORF">GCM10010218_29540</name>
</gene>
<feature type="transmembrane region" description="Helical" evidence="1">
    <location>
        <begin position="191"/>
        <end position="212"/>
    </location>
</feature>
<sequence length="343" mass="36885">MAVVLALAASIPLFFFARPALEEERAYTASAVCTTGGRDCRHTVAATVDKTETESTGKKSGPYYWLSLTEKDGTAHRLRMDGEYPVFANASRGDAVTVTYWRDRIRSVELGNLRQSTAEDPRGAYRMPTAIGLTLLALAYLFAWSACWTARWAGRTRAAFPRELRVPAVVFTLLVGGAFGAPFVTDGPGPAALLVAGAAVVVTALSAVWTAAMRRRHTDDTVPLVPRVPDEEKVFPGVVHGEVPYDRPGRVVLVVGPGVFATSLDPTGTSYRTAVPRTLVPVRVRPPYVTDPHAGAYPKFLTLECLDGETPVFISAAEKHLPWVLGMLGAPVQTTAPQPASPK</sequence>
<evidence type="ECO:0000313" key="3">
    <source>
        <dbReference type="EMBL" id="GHF46371.1"/>
    </source>
</evidence>
<organism evidence="3 4">
    <name type="scientific">Streptomyces mashuensis</name>
    <dbReference type="NCBI Taxonomy" id="33904"/>
    <lineage>
        <taxon>Bacteria</taxon>
        <taxon>Bacillati</taxon>
        <taxon>Actinomycetota</taxon>
        <taxon>Actinomycetes</taxon>
        <taxon>Kitasatosporales</taxon>
        <taxon>Streptomycetaceae</taxon>
        <taxon>Streptomyces</taxon>
    </lineage>
</organism>
<comment type="caution">
    <text evidence="3">The sequence shown here is derived from an EMBL/GenBank/DDBJ whole genome shotgun (WGS) entry which is preliminary data.</text>
</comment>
<accession>A0A919B3D7</accession>